<accession>A0ACC2NHH6</accession>
<evidence type="ECO:0000313" key="2">
    <source>
        <dbReference type="Proteomes" id="UP001239111"/>
    </source>
</evidence>
<reference evidence="1" key="1">
    <citation type="submission" date="2023-04" db="EMBL/GenBank/DDBJ databases">
        <title>A chromosome-level genome assembly of the parasitoid wasp Eretmocerus hayati.</title>
        <authorList>
            <person name="Zhong Y."/>
            <person name="Liu S."/>
            <person name="Liu Y."/>
        </authorList>
    </citation>
    <scope>NUCLEOTIDE SEQUENCE</scope>
    <source>
        <strain evidence="1">ZJU_SS_LIU_2023</strain>
    </source>
</reference>
<dbReference type="EMBL" id="CM056743">
    <property type="protein sequence ID" value="KAJ8670552.1"/>
    <property type="molecule type" value="Genomic_DNA"/>
</dbReference>
<gene>
    <name evidence="1" type="ORF">QAD02_001811</name>
</gene>
<keyword evidence="2" id="KW-1185">Reference proteome</keyword>
<evidence type="ECO:0000313" key="1">
    <source>
        <dbReference type="EMBL" id="KAJ8670552.1"/>
    </source>
</evidence>
<dbReference type="Proteomes" id="UP001239111">
    <property type="component" value="Chromosome 3"/>
</dbReference>
<sequence length="1057" mass="122091">MGDTTPLSGYITKIYVKNFVTYDEVVVKPGRHLNLMIGPNGTGKSSIASAIVLGLGGSPKTIGRVQHVCDFIKSGHNSAVIEIDLCKDANNPSGEVVKITRTFDQDNRSSWMINNKPVNYRNILEITKFYNIQVDNLCQFLPQDKVQHFSGLTSPALLRDTEKSVGDPKLLDNHDKLIQMRKDQSELEKDLAAKSKLYEKEKQTYESLKDSVGHINEQRAIKKKLNSLKQKKAWLFYQTKKAEFQKVKERKDEALAKKNKYGKQLKPIEQEISKLKESVQSSTKAAKQYAADMSVKRIYLDKLLDENEKLEASIADFNNDCESKIKDEQTRDSRIHEMREQLDKMQNDLRNLVEKNGTVDNLQTRLDEIDATFNAKRANLHEITTEREFLRNKIEEINRRIKSLEQSMREIENIETKRLEVLRRIAPDAYKGVIWLRSNKHEFSKPVHEPILLHINITNPQYSKYFESIINQQDLVAFVCEDKNDMNKLIRVLRQQQQLRINVVHSDPNRTATRDPKIPLQDIRRYGFLHYMSSIIDAPEIILKYLLNMYKLNEIPIGNNDVIANLERIPDGLWRFFSVDNLYSVSRSKYSGEKSTRQQSISGSGNLSITIDTQSLESTRNQIAKLAKDREQFSRQLDASAEKYAVANEKMENHKKIKAELRDTGAKMKNLEARINMSAAKIEKEQLDRKSVEEIRTEFKNQIKAKIGEQINKYCEYNQVLKDYYKRVILNEEFKFDIEVLKEKLTNKENSSQDLREKFEAAEADYKLLTSEVEPLKRELESSYVEAKTTTGGFDSNDAGFKPYANAFAKLPATIEELFDEIKKTQMKIFSLNNQQDVDRILERFNNAKRTMDQVKAHITEKEERLGKLNQTIEAIKDEWLPMLSSLVDKININFGNYFKKMKCAGEVSLITGDNPMDFEKYGIQIRVKFRNADDLQILNRNHQSGGERAVTTAVYMMSLQELSTVPFRCVDELNQGMDVSNERRIFELIVDITSRKNSPQYFLLTPKLLPNLTYTDAVTVLTVFNGKYMVPCSQFDMTEKCSSIVNTIVQRRSMVH</sequence>
<organism evidence="1 2">
    <name type="scientific">Eretmocerus hayati</name>
    <dbReference type="NCBI Taxonomy" id="131215"/>
    <lineage>
        <taxon>Eukaryota</taxon>
        <taxon>Metazoa</taxon>
        <taxon>Ecdysozoa</taxon>
        <taxon>Arthropoda</taxon>
        <taxon>Hexapoda</taxon>
        <taxon>Insecta</taxon>
        <taxon>Pterygota</taxon>
        <taxon>Neoptera</taxon>
        <taxon>Endopterygota</taxon>
        <taxon>Hymenoptera</taxon>
        <taxon>Apocrita</taxon>
        <taxon>Proctotrupomorpha</taxon>
        <taxon>Chalcidoidea</taxon>
        <taxon>Aphelinidae</taxon>
        <taxon>Aphelininae</taxon>
        <taxon>Eretmocerus</taxon>
    </lineage>
</organism>
<comment type="caution">
    <text evidence="1">The sequence shown here is derived from an EMBL/GenBank/DDBJ whole genome shotgun (WGS) entry which is preliminary data.</text>
</comment>
<protein>
    <submittedName>
        <fullName evidence="1">Uncharacterized protein</fullName>
    </submittedName>
</protein>
<proteinExistence type="predicted"/>
<name>A0ACC2NHH6_9HYME</name>